<protein>
    <submittedName>
        <fullName evidence="1">Uncharacterized protein</fullName>
    </submittedName>
</protein>
<dbReference type="Proteomes" id="UP000646877">
    <property type="component" value="Unassembled WGS sequence"/>
</dbReference>
<accession>A0A8I2H6B5</accession>
<dbReference type="Proteomes" id="UP001304419">
    <property type="component" value="Chromosome 1"/>
</dbReference>
<dbReference type="RefSeq" id="WP_039492181.1">
    <property type="nucleotide sequence ID" value="NZ_CBCSDF010000023.1"/>
</dbReference>
<dbReference type="EMBL" id="WEIA01000020">
    <property type="protein sequence ID" value="NLR23861.1"/>
    <property type="molecule type" value="Genomic_DNA"/>
</dbReference>
<sequence length="173" mass="19521">MKYWQALIVIFLGAVIAGFTLRFANIGWQNPTYNPPSQTKPEQQKRTETLITPINTYAPIKPNAETSPKAVKPITEPEYLPPINQAEKQMDDFQGDLSDTEAYQAYLDQKDAKLKQQYIAAVDGKVAQIEALLARGVKEGLPQQQLQEARDKITALKDMQSKLRTELSERDSK</sequence>
<reference evidence="1" key="1">
    <citation type="submission" date="2019-10" db="EMBL/GenBank/DDBJ databases">
        <authorList>
            <person name="Paulsen S."/>
        </authorList>
    </citation>
    <scope>NUCLEOTIDE SEQUENCE</scope>
    <source>
        <strain evidence="1">LMG 19692</strain>
    </source>
</reference>
<evidence type="ECO:0000313" key="1">
    <source>
        <dbReference type="EMBL" id="NLR23861.1"/>
    </source>
</evidence>
<name>A0A8I2H6B5_9GAMM</name>
<keyword evidence="4" id="KW-1185">Reference proteome</keyword>
<dbReference type="AlphaFoldDB" id="A0A8I2H6B5"/>
<organism evidence="1 3">
    <name type="scientific">Pseudoalteromonas maricaloris</name>
    <dbReference type="NCBI Taxonomy" id="184924"/>
    <lineage>
        <taxon>Bacteria</taxon>
        <taxon>Pseudomonadati</taxon>
        <taxon>Pseudomonadota</taxon>
        <taxon>Gammaproteobacteria</taxon>
        <taxon>Alteromonadales</taxon>
        <taxon>Pseudoalteromonadaceae</taxon>
        <taxon>Pseudoalteromonas</taxon>
    </lineage>
</organism>
<evidence type="ECO:0000313" key="4">
    <source>
        <dbReference type="Proteomes" id="UP001304419"/>
    </source>
</evidence>
<proteinExistence type="predicted"/>
<evidence type="ECO:0000313" key="3">
    <source>
        <dbReference type="Proteomes" id="UP000646877"/>
    </source>
</evidence>
<reference evidence="2 4" key="2">
    <citation type="submission" date="2023-10" db="EMBL/GenBank/DDBJ databases">
        <title>To unveil natural product biosynthetic capacity in Pseudoalteromonas.</title>
        <authorList>
            <person name="Wang J."/>
        </authorList>
    </citation>
    <scope>NUCLEOTIDE SEQUENCE [LARGE SCALE GENOMIC DNA]</scope>
    <source>
        <strain evidence="2 4">DSM 15914</strain>
    </source>
</reference>
<evidence type="ECO:0000313" key="2">
    <source>
        <dbReference type="EMBL" id="WOX29646.1"/>
    </source>
</evidence>
<dbReference type="EMBL" id="CP137578">
    <property type="protein sequence ID" value="WOX29646.1"/>
    <property type="molecule type" value="Genomic_DNA"/>
</dbReference>
<gene>
    <name evidence="1" type="ORF">F9Y85_21595</name>
    <name evidence="2" type="ORF">R5H13_05120</name>
</gene>